<organism evidence="2 3">
    <name type="scientific">Paeniglutamicibacter cryotolerans</name>
    <dbReference type="NCBI Taxonomy" id="670079"/>
    <lineage>
        <taxon>Bacteria</taxon>
        <taxon>Bacillati</taxon>
        <taxon>Actinomycetota</taxon>
        <taxon>Actinomycetes</taxon>
        <taxon>Micrococcales</taxon>
        <taxon>Micrococcaceae</taxon>
        <taxon>Paeniglutamicibacter</taxon>
    </lineage>
</organism>
<name>A0A839QFS1_9MICC</name>
<sequence>MSDVFDETVFDEQVDDDLDIPEDGRDGQPYDGSSDVPETMDELDPLKKHRYLIDDDLRIEDEVDEGADPEDDDSVEWIEEDDQVADEDKVED</sequence>
<dbReference type="RefSeq" id="WP_183509839.1">
    <property type="nucleotide sequence ID" value="NZ_BAABGK010000025.1"/>
</dbReference>
<evidence type="ECO:0000313" key="2">
    <source>
        <dbReference type="EMBL" id="MBB2994473.1"/>
    </source>
</evidence>
<evidence type="ECO:0000256" key="1">
    <source>
        <dbReference type="SAM" id="MobiDB-lite"/>
    </source>
</evidence>
<proteinExistence type="predicted"/>
<dbReference type="Proteomes" id="UP000523000">
    <property type="component" value="Unassembled WGS sequence"/>
</dbReference>
<keyword evidence="3" id="KW-1185">Reference proteome</keyword>
<gene>
    <name evidence="2" type="ORF">E9229_000664</name>
</gene>
<accession>A0A839QFS1</accession>
<evidence type="ECO:0000313" key="3">
    <source>
        <dbReference type="Proteomes" id="UP000523000"/>
    </source>
</evidence>
<feature type="region of interest" description="Disordered" evidence="1">
    <location>
        <begin position="59"/>
        <end position="92"/>
    </location>
</feature>
<reference evidence="2 3" key="1">
    <citation type="submission" date="2020-08" db="EMBL/GenBank/DDBJ databases">
        <title>Sequencing the genomes of 1000 actinobacteria strains.</title>
        <authorList>
            <person name="Klenk H.-P."/>
        </authorList>
    </citation>
    <scope>NUCLEOTIDE SEQUENCE [LARGE SCALE GENOMIC DNA]</scope>
    <source>
        <strain evidence="2 3">DSM 22826</strain>
    </source>
</reference>
<feature type="compositionally biased region" description="Acidic residues" evidence="1">
    <location>
        <begin position="1"/>
        <end position="21"/>
    </location>
</feature>
<comment type="caution">
    <text evidence="2">The sequence shown here is derived from an EMBL/GenBank/DDBJ whole genome shotgun (WGS) entry which is preliminary data.</text>
</comment>
<dbReference type="EMBL" id="JACHVS010000001">
    <property type="protein sequence ID" value="MBB2994473.1"/>
    <property type="molecule type" value="Genomic_DNA"/>
</dbReference>
<feature type="region of interest" description="Disordered" evidence="1">
    <location>
        <begin position="1"/>
        <end position="41"/>
    </location>
</feature>
<protein>
    <submittedName>
        <fullName evidence="2">Uncharacterized protein</fullName>
    </submittedName>
</protein>
<dbReference type="AlphaFoldDB" id="A0A839QFS1"/>